<reference evidence="11" key="3">
    <citation type="submission" date="2025-09" db="UniProtKB">
        <authorList>
            <consortium name="Ensembl"/>
        </authorList>
    </citation>
    <scope>IDENTIFICATION</scope>
</reference>
<keyword evidence="5" id="KW-0999">Mitochondrion inner membrane</keyword>
<dbReference type="Gene3D" id="4.10.81.10">
    <property type="entry name" value="Cytochrome c oxidase, subunit 8"/>
    <property type="match status" value="1"/>
</dbReference>
<feature type="transmembrane region" description="Helical" evidence="10">
    <location>
        <begin position="45"/>
        <end position="64"/>
    </location>
</feature>
<dbReference type="Proteomes" id="UP000005226">
    <property type="component" value="Chromosome 17"/>
</dbReference>
<evidence type="ECO:0000256" key="8">
    <source>
        <dbReference type="ARBA" id="ARBA00023128"/>
    </source>
</evidence>
<sequence>MCGLFNGFWRVRRSLAPKIRVMIEQRAGYIQGKPPKDRVGPVQTALVLTVLTVAILGPSGWILAHLDHYKSRG</sequence>
<dbReference type="Pfam" id="PF02285">
    <property type="entry name" value="COX8"/>
    <property type="match status" value="1"/>
</dbReference>
<evidence type="ECO:0000256" key="3">
    <source>
        <dbReference type="ARBA" id="ARBA00010117"/>
    </source>
</evidence>
<dbReference type="PANTHER" id="PTHR16717:SF5">
    <property type="entry name" value="CYTOCHROME C OXIDASE SUBUNIT 8, ISOFORM A"/>
    <property type="match status" value="1"/>
</dbReference>
<keyword evidence="9 10" id="KW-0472">Membrane</keyword>
<evidence type="ECO:0000256" key="4">
    <source>
        <dbReference type="ARBA" id="ARBA00022692"/>
    </source>
</evidence>
<keyword evidence="12" id="KW-1185">Reference proteome</keyword>
<dbReference type="InterPro" id="IPR003205">
    <property type="entry name" value="Cyt_c_oxidase_su8"/>
</dbReference>
<proteinExistence type="inferred from homology"/>
<dbReference type="GO" id="GO:0045277">
    <property type="term" value="C:respiratory chain complex IV"/>
    <property type="evidence" value="ECO:0007669"/>
    <property type="project" value="InterPro"/>
</dbReference>
<dbReference type="GO" id="GO:0006123">
    <property type="term" value="P:mitochondrial electron transport, cytochrome c to oxygen"/>
    <property type="evidence" value="ECO:0007669"/>
    <property type="project" value="InterPro"/>
</dbReference>
<evidence type="ECO:0000256" key="9">
    <source>
        <dbReference type="ARBA" id="ARBA00023136"/>
    </source>
</evidence>
<comment type="pathway">
    <text evidence="2">Energy metabolism; oxidative phosphorylation.</text>
</comment>
<reference evidence="11" key="2">
    <citation type="submission" date="2025-08" db="UniProtKB">
        <authorList>
            <consortium name="Ensembl"/>
        </authorList>
    </citation>
    <scope>IDENTIFICATION</scope>
</reference>
<dbReference type="OMA" id="SAQYIRG"/>
<keyword evidence="4 10" id="KW-0812">Transmembrane</keyword>
<dbReference type="STRING" id="31033.ENSTRUP00000052762"/>
<evidence type="ECO:0000256" key="1">
    <source>
        <dbReference type="ARBA" id="ARBA00004434"/>
    </source>
</evidence>
<dbReference type="UniPathway" id="UPA00705"/>
<comment type="similarity">
    <text evidence="3">Belongs to the cytochrome c oxidase VIII family.</text>
</comment>
<accession>A0A3B5KBH3</accession>
<comment type="subcellular location">
    <subcellularLocation>
        <location evidence="1">Mitochondrion inner membrane</location>
        <topology evidence="1">Single-pass membrane protein</topology>
    </subcellularLocation>
</comment>
<dbReference type="AlphaFoldDB" id="A0A3B5KBH3"/>
<dbReference type="GO" id="GO:0005743">
    <property type="term" value="C:mitochondrial inner membrane"/>
    <property type="evidence" value="ECO:0007669"/>
    <property type="project" value="UniProtKB-SubCell"/>
</dbReference>
<keyword evidence="8" id="KW-0496">Mitochondrion</keyword>
<dbReference type="Ensembl" id="ENSTRUT00000057365.2">
    <property type="protein sequence ID" value="ENSTRUP00000052762.2"/>
    <property type="gene ID" value="ENSTRUG00000025853.2"/>
</dbReference>
<dbReference type="PANTHER" id="PTHR16717">
    <property type="entry name" value="CYTOCHROME C OXIDASE POLYPEPTIDE VIII"/>
    <property type="match status" value="1"/>
</dbReference>
<evidence type="ECO:0000256" key="6">
    <source>
        <dbReference type="ARBA" id="ARBA00022946"/>
    </source>
</evidence>
<evidence type="ECO:0000313" key="11">
    <source>
        <dbReference type="Ensembl" id="ENSTRUP00000052762.2"/>
    </source>
</evidence>
<reference evidence="11 12" key="1">
    <citation type="journal article" date="2011" name="Genome Biol. Evol.">
        <title>Integration of the genetic map and genome assembly of fugu facilitates insights into distinct features of genome evolution in teleosts and mammals.</title>
        <authorList>
            <person name="Kai W."/>
            <person name="Kikuchi K."/>
            <person name="Tohari S."/>
            <person name="Chew A.K."/>
            <person name="Tay A."/>
            <person name="Fujiwara A."/>
            <person name="Hosoya S."/>
            <person name="Suetake H."/>
            <person name="Naruse K."/>
            <person name="Brenner S."/>
            <person name="Suzuki Y."/>
            <person name="Venkatesh B."/>
        </authorList>
    </citation>
    <scope>NUCLEOTIDE SEQUENCE [LARGE SCALE GENOMIC DNA]</scope>
</reference>
<dbReference type="InParanoid" id="A0A3B5KBH3"/>
<keyword evidence="6" id="KW-0809">Transit peptide</keyword>
<name>A0A3B5KBH3_TAKRU</name>
<dbReference type="GeneTree" id="ENSGT01150000287212"/>
<dbReference type="InterPro" id="IPR036548">
    <property type="entry name" value="Cyt_c_oxidase_su8_sf"/>
</dbReference>
<evidence type="ECO:0000256" key="2">
    <source>
        <dbReference type="ARBA" id="ARBA00004673"/>
    </source>
</evidence>
<evidence type="ECO:0000313" key="12">
    <source>
        <dbReference type="Proteomes" id="UP000005226"/>
    </source>
</evidence>
<keyword evidence="7 10" id="KW-1133">Transmembrane helix</keyword>
<evidence type="ECO:0000256" key="10">
    <source>
        <dbReference type="SAM" id="Phobius"/>
    </source>
</evidence>
<dbReference type="FunCoup" id="A0A3B5KBH3">
    <property type="interactions" value="589"/>
</dbReference>
<evidence type="ECO:0000256" key="7">
    <source>
        <dbReference type="ARBA" id="ARBA00022989"/>
    </source>
</evidence>
<dbReference type="SUPFAM" id="SSF81431">
    <property type="entry name" value="Mitochondrial cytochrome c oxidase subunit VIIIb (aka IX)"/>
    <property type="match status" value="1"/>
</dbReference>
<protein>
    <submittedName>
        <fullName evidence="11">Uncharacterized protein</fullName>
    </submittedName>
</protein>
<organism evidence="11 12">
    <name type="scientific">Takifugu rubripes</name>
    <name type="common">Japanese pufferfish</name>
    <name type="synonym">Fugu rubripes</name>
    <dbReference type="NCBI Taxonomy" id="31033"/>
    <lineage>
        <taxon>Eukaryota</taxon>
        <taxon>Metazoa</taxon>
        <taxon>Chordata</taxon>
        <taxon>Craniata</taxon>
        <taxon>Vertebrata</taxon>
        <taxon>Euteleostomi</taxon>
        <taxon>Actinopterygii</taxon>
        <taxon>Neopterygii</taxon>
        <taxon>Teleostei</taxon>
        <taxon>Neoteleostei</taxon>
        <taxon>Acanthomorphata</taxon>
        <taxon>Eupercaria</taxon>
        <taxon>Tetraodontiformes</taxon>
        <taxon>Tetradontoidea</taxon>
        <taxon>Tetraodontidae</taxon>
        <taxon>Takifugu</taxon>
    </lineage>
</organism>
<evidence type="ECO:0000256" key="5">
    <source>
        <dbReference type="ARBA" id="ARBA00022792"/>
    </source>
</evidence>